<feature type="compositionally biased region" description="Polar residues" evidence="1">
    <location>
        <begin position="84"/>
        <end position="93"/>
    </location>
</feature>
<gene>
    <name evidence="2" type="ORF">I553_4982</name>
</gene>
<dbReference type="EMBL" id="JAOB01000060">
    <property type="protein sequence ID" value="EUA30725.1"/>
    <property type="molecule type" value="Genomic_DNA"/>
</dbReference>
<evidence type="ECO:0000256" key="1">
    <source>
        <dbReference type="SAM" id="MobiDB-lite"/>
    </source>
</evidence>
<organism evidence="2">
    <name type="scientific">Mycobacterium xenopi 4042</name>
    <dbReference type="NCBI Taxonomy" id="1299334"/>
    <lineage>
        <taxon>Bacteria</taxon>
        <taxon>Bacillati</taxon>
        <taxon>Actinomycetota</taxon>
        <taxon>Actinomycetes</taxon>
        <taxon>Mycobacteriales</taxon>
        <taxon>Mycobacteriaceae</taxon>
        <taxon>Mycobacterium</taxon>
    </lineage>
</organism>
<reference evidence="2" key="1">
    <citation type="submission" date="2014-01" db="EMBL/GenBank/DDBJ databases">
        <authorList>
            <person name="Brown-Elliot B."/>
            <person name="Wallace R."/>
            <person name="Lenaerts A."/>
            <person name="Ordway D."/>
            <person name="DeGroote M.A."/>
            <person name="Parker T."/>
            <person name="Sizemore C."/>
            <person name="Tallon L.J."/>
            <person name="Sadzewicz L.K."/>
            <person name="Sengamalay N."/>
            <person name="Fraser C.M."/>
            <person name="Hine E."/>
            <person name="Shefchek K.A."/>
            <person name="Das S.P."/>
            <person name="Tettelin H."/>
        </authorList>
    </citation>
    <scope>NUCLEOTIDE SEQUENCE [LARGE SCALE GENOMIC DNA]</scope>
    <source>
        <strain evidence="2">4042</strain>
    </source>
</reference>
<name>X8AIP4_MYCXE</name>
<dbReference type="AlphaFoldDB" id="X8AIP4"/>
<feature type="compositionally biased region" description="Basic and acidic residues" evidence="1">
    <location>
        <begin position="1"/>
        <end position="22"/>
    </location>
</feature>
<dbReference type="PATRIC" id="fig|1299334.3.peg.6648"/>
<sequence length="93" mass="10034">MTRTDSRQRAEVDLDHHSRNSEKTPTARSGGCANQVAGGVFAALRRILGLVDYASVFEASRDDELFNSAPSIGVPPSPIPFPSCRSNPTNPKH</sequence>
<protein>
    <submittedName>
        <fullName evidence="2">Cytochrome P450 family protein</fullName>
    </submittedName>
</protein>
<feature type="region of interest" description="Disordered" evidence="1">
    <location>
        <begin position="68"/>
        <end position="93"/>
    </location>
</feature>
<evidence type="ECO:0000313" key="2">
    <source>
        <dbReference type="EMBL" id="EUA30725.1"/>
    </source>
</evidence>
<proteinExistence type="predicted"/>
<accession>X8AIP4</accession>
<feature type="region of interest" description="Disordered" evidence="1">
    <location>
        <begin position="1"/>
        <end position="32"/>
    </location>
</feature>
<comment type="caution">
    <text evidence="2">The sequence shown here is derived from an EMBL/GenBank/DDBJ whole genome shotgun (WGS) entry which is preliminary data.</text>
</comment>